<keyword evidence="8" id="KW-1185">Reference proteome</keyword>
<dbReference type="AlphaFoldDB" id="A0AAD8KGV5"/>
<keyword evidence="5 6" id="KW-0472">Membrane</keyword>
<feature type="transmembrane region" description="Helical" evidence="6">
    <location>
        <begin position="705"/>
        <end position="725"/>
    </location>
</feature>
<protein>
    <recommendedName>
        <fullName evidence="6">Choline transporter-like protein</fullName>
    </recommendedName>
</protein>
<dbReference type="Proteomes" id="UP001229421">
    <property type="component" value="Unassembled WGS sequence"/>
</dbReference>
<feature type="transmembrane region" description="Helical" evidence="6">
    <location>
        <begin position="311"/>
        <end position="331"/>
    </location>
</feature>
<organism evidence="7 8">
    <name type="scientific">Tagetes erecta</name>
    <name type="common">African marigold</name>
    <dbReference type="NCBI Taxonomy" id="13708"/>
    <lineage>
        <taxon>Eukaryota</taxon>
        <taxon>Viridiplantae</taxon>
        <taxon>Streptophyta</taxon>
        <taxon>Embryophyta</taxon>
        <taxon>Tracheophyta</taxon>
        <taxon>Spermatophyta</taxon>
        <taxon>Magnoliopsida</taxon>
        <taxon>eudicotyledons</taxon>
        <taxon>Gunneridae</taxon>
        <taxon>Pentapetalae</taxon>
        <taxon>asterids</taxon>
        <taxon>campanulids</taxon>
        <taxon>Asterales</taxon>
        <taxon>Asteraceae</taxon>
        <taxon>Asteroideae</taxon>
        <taxon>Heliantheae alliance</taxon>
        <taxon>Tageteae</taxon>
        <taxon>Tagetes</taxon>
    </lineage>
</organism>
<feature type="transmembrane region" description="Helical" evidence="6">
    <location>
        <begin position="393"/>
        <end position="414"/>
    </location>
</feature>
<comment type="caution">
    <text evidence="7">The sequence shown here is derived from an EMBL/GenBank/DDBJ whole genome shotgun (WGS) entry which is preliminary data.</text>
</comment>
<sequence length="770" mass="86633">MEMEINFILEMISHFFPATYTHTTFTLQNTHKHTHIVLQLHTQTLHVTNLLWVLIFTEIKMRVSLGAVIGRFPFSSSSNGEQDQHQNQNLEMGDVIRHGRKCRDVPFLVFFIAFWIALIVNSSFGFYKGNPLRLAHGLDYKGNVCGDKNGSPNLHGLGVRYWVNPNQVFESGYKDSHADLEDFKSICLKDCPVPSDDTLKWVCNYPEGDEIRLSMKQWVARDYDYFSFLTPDMRRSSLQLLGPCYPVLFPSVNVLWSCEFMAQKSNASLEQWHQMGGQTVDDGMMLDKTVHKSINSQSSVLKRYVADIGKAWPVLIVCGGIIPLVLSVMWLAMIQRLVATMTWITVALFDILIISVTMFFYLKAGWIGNDAISPIIGKHDPYYHISGRERSHLHFASVLMTVVMAVAILSSIAIARRIVKATSVLKVASKIIGEVKALIIFPIMPYALLAIFYMIWMSATLYLLSSGQVVRDRCSANCCAYDLRLKRVNCERCCGHTIHYTPHIGLAILFHIFGWYWVTQFVKAFSSTVIAGSVASHYWAHGEVLQEISFLPILSSVKRLVRYNIGSVAIGSLVVSFVESSSRILKPLRRKLMVVDISTHNRVGKFLSISSHYALRVVEWIIKSVNHNAYIMIAITGESFFAASAMATELIKNNILRIGKVNVIGNVILFLGKLCVSLASALFAFLMLDGHAYKSAHNKVSSPLIPVLVCWGLGFVVATLFFAVVEVSIDTIILSYCQDSEEHRGTTQYATPLLLETLNDQNEMNNSHEQ</sequence>
<comment type="similarity">
    <text evidence="2 6">Belongs to the CTL (choline transporter-like) family.</text>
</comment>
<evidence type="ECO:0000256" key="3">
    <source>
        <dbReference type="ARBA" id="ARBA00022692"/>
    </source>
</evidence>
<dbReference type="PANTHER" id="PTHR12385:SF92">
    <property type="entry name" value="CHOLINE TRANSPORTER-LIKE PROTEIN"/>
    <property type="match status" value="1"/>
</dbReference>
<accession>A0AAD8KGV5</accession>
<name>A0AAD8KGV5_TARER</name>
<reference evidence="7" key="1">
    <citation type="journal article" date="2023" name="bioRxiv">
        <title>Improved chromosome-level genome assembly for marigold (Tagetes erecta).</title>
        <authorList>
            <person name="Jiang F."/>
            <person name="Yuan L."/>
            <person name="Wang S."/>
            <person name="Wang H."/>
            <person name="Xu D."/>
            <person name="Wang A."/>
            <person name="Fan W."/>
        </authorList>
    </citation>
    <scope>NUCLEOTIDE SEQUENCE</scope>
    <source>
        <strain evidence="7">WSJ</strain>
        <tissue evidence="7">Leaf</tissue>
    </source>
</reference>
<keyword evidence="3 6" id="KW-0812">Transmembrane</keyword>
<feature type="transmembrane region" description="Helical" evidence="6">
    <location>
        <begin position="343"/>
        <end position="362"/>
    </location>
</feature>
<evidence type="ECO:0000256" key="5">
    <source>
        <dbReference type="ARBA" id="ARBA00023136"/>
    </source>
</evidence>
<evidence type="ECO:0000313" key="8">
    <source>
        <dbReference type="Proteomes" id="UP001229421"/>
    </source>
</evidence>
<dbReference type="InterPro" id="IPR007603">
    <property type="entry name" value="Choline_transptr-like"/>
</dbReference>
<comment type="subcellular location">
    <subcellularLocation>
        <location evidence="6">Cell membrane</location>
        <topology evidence="6">Multi-pass membrane protein</topology>
    </subcellularLocation>
    <subcellularLocation>
        <location evidence="1">Membrane</location>
        <topology evidence="1">Multi-pass membrane protein</topology>
    </subcellularLocation>
</comment>
<feature type="transmembrane region" description="Helical" evidence="6">
    <location>
        <begin position="107"/>
        <end position="127"/>
    </location>
</feature>
<evidence type="ECO:0000256" key="2">
    <source>
        <dbReference type="ARBA" id="ARBA00007168"/>
    </source>
</evidence>
<keyword evidence="4 6" id="KW-1133">Transmembrane helix</keyword>
<comment type="function">
    <text evidence="6">Choline transporter.</text>
</comment>
<evidence type="ECO:0000256" key="6">
    <source>
        <dbReference type="RuleBase" id="RU368066"/>
    </source>
</evidence>
<dbReference type="EMBL" id="JAUHHV010000005">
    <property type="protein sequence ID" value="KAK1422660.1"/>
    <property type="molecule type" value="Genomic_DNA"/>
</dbReference>
<proteinExistence type="inferred from homology"/>
<dbReference type="PANTHER" id="PTHR12385">
    <property type="entry name" value="CHOLINE TRANSPORTER-LIKE (SLC FAMILY 44)"/>
    <property type="match status" value="1"/>
</dbReference>
<evidence type="ECO:0000313" key="7">
    <source>
        <dbReference type="EMBL" id="KAK1422660.1"/>
    </source>
</evidence>
<evidence type="ECO:0000256" key="1">
    <source>
        <dbReference type="ARBA" id="ARBA00004141"/>
    </source>
</evidence>
<feature type="transmembrane region" description="Helical" evidence="6">
    <location>
        <begin position="435"/>
        <end position="456"/>
    </location>
</feature>
<dbReference type="GO" id="GO:0022857">
    <property type="term" value="F:transmembrane transporter activity"/>
    <property type="evidence" value="ECO:0007669"/>
    <property type="project" value="UniProtKB-UniRule"/>
</dbReference>
<dbReference type="Pfam" id="PF04515">
    <property type="entry name" value="Choline_transpo"/>
    <property type="match status" value="1"/>
</dbReference>
<evidence type="ECO:0000256" key="4">
    <source>
        <dbReference type="ARBA" id="ARBA00022989"/>
    </source>
</evidence>
<gene>
    <name evidence="7" type="ORF">QVD17_17946</name>
</gene>
<dbReference type="GO" id="GO:0005886">
    <property type="term" value="C:plasma membrane"/>
    <property type="evidence" value="ECO:0007669"/>
    <property type="project" value="UniProtKB-SubCell"/>
</dbReference>
<feature type="transmembrane region" description="Helical" evidence="6">
    <location>
        <begin position="663"/>
        <end position="685"/>
    </location>
</feature>